<sequence>MSAAINANSMDEIRTRFIDRILFATPCCTILSGRMALLSGPFGSTAGSFRSKCHETTINLENGQIEKPFFGTMSKLFPSTTL</sequence>
<name>A0A4U5MT82_STECR</name>
<proteinExistence type="predicted"/>
<dbReference type="Proteomes" id="UP000298663">
    <property type="component" value="Unassembled WGS sequence"/>
</dbReference>
<comment type="caution">
    <text evidence="1">The sequence shown here is derived from an EMBL/GenBank/DDBJ whole genome shotgun (WGS) entry which is preliminary data.</text>
</comment>
<protein>
    <submittedName>
        <fullName evidence="1">Uncharacterized protein</fullName>
    </submittedName>
</protein>
<gene>
    <name evidence="1" type="ORF">L596_020335</name>
</gene>
<evidence type="ECO:0000313" key="1">
    <source>
        <dbReference type="EMBL" id="TKR72957.1"/>
    </source>
</evidence>
<reference evidence="1 2" key="2">
    <citation type="journal article" date="2019" name="G3 (Bethesda)">
        <title>Hybrid Assembly of the Genome of the Entomopathogenic Nematode Steinernema carpocapsae Identifies the X-Chromosome.</title>
        <authorList>
            <person name="Serra L."/>
            <person name="Macchietto M."/>
            <person name="Macias-Munoz A."/>
            <person name="McGill C.J."/>
            <person name="Rodriguez I.M."/>
            <person name="Rodriguez B."/>
            <person name="Murad R."/>
            <person name="Mortazavi A."/>
        </authorList>
    </citation>
    <scope>NUCLEOTIDE SEQUENCE [LARGE SCALE GENOMIC DNA]</scope>
    <source>
        <strain evidence="1 2">ALL</strain>
    </source>
</reference>
<dbReference type="EMBL" id="AZBU02000006">
    <property type="protein sequence ID" value="TKR72957.1"/>
    <property type="molecule type" value="Genomic_DNA"/>
</dbReference>
<keyword evidence="2" id="KW-1185">Reference proteome</keyword>
<evidence type="ECO:0000313" key="2">
    <source>
        <dbReference type="Proteomes" id="UP000298663"/>
    </source>
</evidence>
<dbReference type="AlphaFoldDB" id="A0A4U5MT82"/>
<accession>A0A4U5MT82</accession>
<reference evidence="1 2" key="1">
    <citation type="journal article" date="2015" name="Genome Biol.">
        <title>Comparative genomics of Steinernema reveals deeply conserved gene regulatory networks.</title>
        <authorList>
            <person name="Dillman A.R."/>
            <person name="Macchietto M."/>
            <person name="Porter C.F."/>
            <person name="Rogers A."/>
            <person name="Williams B."/>
            <person name="Antoshechkin I."/>
            <person name="Lee M.M."/>
            <person name="Goodwin Z."/>
            <person name="Lu X."/>
            <person name="Lewis E.E."/>
            <person name="Goodrich-Blair H."/>
            <person name="Stock S.P."/>
            <person name="Adams B.J."/>
            <person name="Sternberg P.W."/>
            <person name="Mortazavi A."/>
        </authorList>
    </citation>
    <scope>NUCLEOTIDE SEQUENCE [LARGE SCALE GENOMIC DNA]</scope>
    <source>
        <strain evidence="1 2">ALL</strain>
    </source>
</reference>
<organism evidence="1 2">
    <name type="scientific">Steinernema carpocapsae</name>
    <name type="common">Entomopathogenic nematode</name>
    <dbReference type="NCBI Taxonomy" id="34508"/>
    <lineage>
        <taxon>Eukaryota</taxon>
        <taxon>Metazoa</taxon>
        <taxon>Ecdysozoa</taxon>
        <taxon>Nematoda</taxon>
        <taxon>Chromadorea</taxon>
        <taxon>Rhabditida</taxon>
        <taxon>Tylenchina</taxon>
        <taxon>Panagrolaimomorpha</taxon>
        <taxon>Strongyloidoidea</taxon>
        <taxon>Steinernematidae</taxon>
        <taxon>Steinernema</taxon>
    </lineage>
</organism>